<dbReference type="PANTHER" id="PTHR46065">
    <property type="entry name" value="E3 UBIQUITIN-PROTEIN LIGASE MARCH 2/3 FAMILY MEMBER"/>
    <property type="match status" value="1"/>
</dbReference>
<name>A0A6A7FS44_9CRUS</name>
<keyword evidence="6" id="KW-0833">Ubl conjugation pathway</keyword>
<feature type="compositionally biased region" description="Low complexity" evidence="10">
    <location>
        <begin position="16"/>
        <end position="53"/>
    </location>
</feature>
<feature type="region of interest" description="Disordered" evidence="10">
    <location>
        <begin position="249"/>
        <end position="275"/>
    </location>
</feature>
<feature type="region of interest" description="Disordered" evidence="10">
    <location>
        <begin position="288"/>
        <end position="311"/>
    </location>
</feature>
<keyword evidence="7" id="KW-0862">Zinc</keyword>
<evidence type="ECO:0000256" key="6">
    <source>
        <dbReference type="ARBA" id="ARBA00022786"/>
    </source>
</evidence>
<dbReference type="AlphaFoldDB" id="A0A6A7FS44"/>
<evidence type="ECO:0000256" key="8">
    <source>
        <dbReference type="ARBA" id="ARBA00022989"/>
    </source>
</evidence>
<keyword evidence="8 11" id="KW-1133">Transmembrane helix</keyword>
<evidence type="ECO:0000256" key="10">
    <source>
        <dbReference type="SAM" id="MobiDB-lite"/>
    </source>
</evidence>
<dbReference type="InterPro" id="IPR013083">
    <property type="entry name" value="Znf_RING/FYVE/PHD"/>
</dbReference>
<dbReference type="GO" id="GO:0004842">
    <property type="term" value="F:ubiquitin-protein transferase activity"/>
    <property type="evidence" value="ECO:0007669"/>
    <property type="project" value="TreeGrafter"/>
</dbReference>
<reference evidence="13" key="1">
    <citation type="submission" date="2017-11" db="EMBL/GenBank/DDBJ databases">
        <title>The sensing device of the deep-sea amphipod.</title>
        <authorList>
            <person name="Kobayashi H."/>
            <person name="Nagahama T."/>
            <person name="Arai W."/>
            <person name="Sasagawa Y."/>
            <person name="Umeda M."/>
            <person name="Hayashi T."/>
            <person name="Nikaido I."/>
            <person name="Watanabe H."/>
            <person name="Oguri K."/>
            <person name="Kitazato H."/>
            <person name="Fujioka K."/>
            <person name="Kido Y."/>
            <person name="Takami H."/>
        </authorList>
    </citation>
    <scope>NUCLEOTIDE SEQUENCE</scope>
    <source>
        <tissue evidence="13">Whole body</tissue>
    </source>
</reference>
<comment type="subcellular location">
    <subcellularLocation>
        <location evidence="1">Membrane</location>
        <topology evidence="1">Multi-pass membrane protein</topology>
    </subcellularLocation>
</comment>
<evidence type="ECO:0000256" key="11">
    <source>
        <dbReference type="SAM" id="Phobius"/>
    </source>
</evidence>
<feature type="domain" description="RING-CH-type" evidence="12">
    <location>
        <begin position="411"/>
        <end position="478"/>
    </location>
</feature>
<dbReference type="SUPFAM" id="SSF57850">
    <property type="entry name" value="RING/U-box"/>
    <property type="match status" value="1"/>
</dbReference>
<sequence length="604" mass="65666">MAETHVDEEVPLLGGVSSPSHTITPPSSPTATPVHTTTSSSNNNITNSNTNITLNESGKDSSCINNSGVNLLAQSSSKTSGTMGVKVLQADQGSIDGGCDSDACGTETITPSPLEGGFNSSTTANRNLHVTVVHASTDLSRPLLSRTVNSDISNINMDNNNTSGVSGSASCDNVRYSNNKSNDKTKCGSTSSSNLSSSFHNRDLYKQSGEDQFPSRITVFKTAEVIKSRLPFPNNSSCSYPYIKENYNSDGADSSVRDSTNSDTEDSRCGNITTDSITTSNADNIKDSNTTSIDSKRIPNDITTNSSTNTDVRNDTRISECFWKEGCGSSGANVSADDRGNSSSTNVVDAYVDPSTKVTFRIEGEEGQEDEVDRALSGSLIIEIQPVCEDKLFPFSRIPSNNKASFLSSSSSTTSMPFCRICHLPEGDGVETLISPCRCAGTMEFIHHGCLMKWLEVSSSRARQVPSCELCNYQFHRRKKFRLRQCQLPSCSRLDKILHSVFIVCLVIMLACASVTVVCFKQNSNPRVHREKTELTSAEVVTLTCGVLFFVAFFVAMYVEVKATDTLYKLCSSFFYINQTMHIYEYDRKRDAQYCNSMGSNAPV</sequence>
<dbReference type="PROSITE" id="PS51292">
    <property type="entry name" value="ZF_RING_CH"/>
    <property type="match status" value="1"/>
</dbReference>
<dbReference type="GO" id="GO:0008270">
    <property type="term" value="F:zinc ion binding"/>
    <property type="evidence" value="ECO:0007669"/>
    <property type="project" value="UniProtKB-KW"/>
</dbReference>
<evidence type="ECO:0000256" key="2">
    <source>
        <dbReference type="ARBA" id="ARBA00022679"/>
    </source>
</evidence>
<evidence type="ECO:0000313" key="13">
    <source>
        <dbReference type="EMBL" id="LAC21411.1"/>
    </source>
</evidence>
<dbReference type="GO" id="GO:0016567">
    <property type="term" value="P:protein ubiquitination"/>
    <property type="evidence" value="ECO:0007669"/>
    <property type="project" value="TreeGrafter"/>
</dbReference>
<keyword evidence="4" id="KW-0479">Metal-binding</keyword>
<keyword evidence="3 11" id="KW-0812">Transmembrane</keyword>
<dbReference type="Pfam" id="PF12906">
    <property type="entry name" value="RINGv"/>
    <property type="match status" value="1"/>
</dbReference>
<dbReference type="Gene3D" id="3.30.40.10">
    <property type="entry name" value="Zinc/RING finger domain, C3HC4 (zinc finger)"/>
    <property type="match status" value="1"/>
</dbReference>
<keyword evidence="2" id="KW-0808">Transferase</keyword>
<evidence type="ECO:0000256" key="1">
    <source>
        <dbReference type="ARBA" id="ARBA00004141"/>
    </source>
</evidence>
<feature type="transmembrane region" description="Helical" evidence="11">
    <location>
        <begin position="497"/>
        <end position="520"/>
    </location>
</feature>
<evidence type="ECO:0000256" key="5">
    <source>
        <dbReference type="ARBA" id="ARBA00022771"/>
    </source>
</evidence>
<dbReference type="GO" id="GO:0016020">
    <property type="term" value="C:membrane"/>
    <property type="evidence" value="ECO:0007669"/>
    <property type="project" value="UniProtKB-SubCell"/>
</dbReference>
<dbReference type="EMBL" id="IACT01002111">
    <property type="protein sequence ID" value="LAC21411.1"/>
    <property type="molecule type" value="mRNA"/>
</dbReference>
<dbReference type="SMART" id="SM00744">
    <property type="entry name" value="RINGv"/>
    <property type="match status" value="1"/>
</dbReference>
<feature type="region of interest" description="Disordered" evidence="10">
    <location>
        <begin position="329"/>
        <end position="348"/>
    </location>
</feature>
<organism evidence="13">
    <name type="scientific">Hirondellea gigas</name>
    <dbReference type="NCBI Taxonomy" id="1518452"/>
    <lineage>
        <taxon>Eukaryota</taxon>
        <taxon>Metazoa</taxon>
        <taxon>Ecdysozoa</taxon>
        <taxon>Arthropoda</taxon>
        <taxon>Crustacea</taxon>
        <taxon>Multicrustacea</taxon>
        <taxon>Malacostraca</taxon>
        <taxon>Eumalacostraca</taxon>
        <taxon>Peracarida</taxon>
        <taxon>Amphipoda</taxon>
        <taxon>Amphilochidea</taxon>
        <taxon>Lysianassida</taxon>
        <taxon>Lysianassidira</taxon>
        <taxon>Lysianassoidea</taxon>
        <taxon>Lysianassidae</taxon>
        <taxon>Hirondellea</taxon>
    </lineage>
</organism>
<feature type="compositionally biased region" description="Polar residues" evidence="10">
    <location>
        <begin position="249"/>
        <end position="262"/>
    </location>
</feature>
<feature type="region of interest" description="Disordered" evidence="10">
    <location>
        <begin position="1"/>
        <end position="53"/>
    </location>
</feature>
<keyword evidence="9 11" id="KW-0472">Membrane</keyword>
<evidence type="ECO:0000256" key="9">
    <source>
        <dbReference type="ARBA" id="ARBA00023136"/>
    </source>
</evidence>
<dbReference type="InterPro" id="IPR011016">
    <property type="entry name" value="Znf_RING-CH"/>
</dbReference>
<evidence type="ECO:0000259" key="12">
    <source>
        <dbReference type="PROSITE" id="PS51292"/>
    </source>
</evidence>
<evidence type="ECO:0000256" key="7">
    <source>
        <dbReference type="ARBA" id="ARBA00022833"/>
    </source>
</evidence>
<evidence type="ECO:0000256" key="4">
    <source>
        <dbReference type="ARBA" id="ARBA00022723"/>
    </source>
</evidence>
<proteinExistence type="evidence at transcript level"/>
<feature type="transmembrane region" description="Helical" evidence="11">
    <location>
        <begin position="540"/>
        <end position="559"/>
    </location>
</feature>
<dbReference type="PANTHER" id="PTHR46065:SF3">
    <property type="entry name" value="FI20425P1"/>
    <property type="match status" value="1"/>
</dbReference>
<evidence type="ECO:0000256" key="3">
    <source>
        <dbReference type="ARBA" id="ARBA00022692"/>
    </source>
</evidence>
<keyword evidence="5" id="KW-0863">Zinc-finger</keyword>
<accession>A0A6A7FS44</accession>
<protein>
    <submittedName>
        <fullName evidence="13">E3 ubiquitin-protein ligase MARCH1</fullName>
    </submittedName>
</protein>